<evidence type="ECO:0000313" key="1">
    <source>
        <dbReference type="EMBL" id="CBX26961.1"/>
    </source>
</evidence>
<name>E1Y8R7_9BACT</name>
<dbReference type="InterPro" id="IPR032638">
    <property type="entry name" value="Porin_5"/>
</dbReference>
<accession>E1Y8R7</accession>
<dbReference type="AlphaFoldDB" id="E1Y8R7"/>
<protein>
    <submittedName>
        <fullName evidence="1">Uncharacterized protein</fullName>
    </submittedName>
</protein>
<proteinExistence type="predicted"/>
<dbReference type="EMBL" id="FR695864">
    <property type="protein sequence ID" value="CBX26961.1"/>
    <property type="molecule type" value="Genomic_DNA"/>
</dbReference>
<dbReference type="SUPFAM" id="SSF56935">
    <property type="entry name" value="Porins"/>
    <property type="match status" value="1"/>
</dbReference>
<sequence length="409" mass="46551">MGSSRASNVDKLIDKLVEKNILTRSEATELIQQINEEEKKEKKEVAGTGETKDVRVPDWLGNMKVQGNSRVRFQTEDIENDKNNSYRNRERIRLRLGVETAVNDSWKAGFGFVTSSGDPRSTHQTLGDTFSLKDISVNYAYAQYTPVKWAELLMGKFKNPIWNASNLIWDGNIYPEGAAVRFKYKAAKNVELFANLDAFVLQEFSDKANDPYLIAIQPGLNLKLPGDMYFKIAGSYYDFNYVKGNDWTKDSSGNIGAGWGVGTNSRDAAGNWMYDYDSFAGNAEFGLPEISGYIPYAVLYGQYVRAIDSHDNNTGWLAGFKFGHKDANDFGRWHLSYNYRRLEKDAWPDFLSDFDSYNGNTNIKGEKIEFLFGLNKNVSLGLNYFKFDHILRTSDDTQHKMQADINMKF</sequence>
<dbReference type="Pfam" id="PF16930">
    <property type="entry name" value="Porin_5"/>
    <property type="match status" value="2"/>
</dbReference>
<organism evidence="1">
    <name type="scientific">uncultured Desulfobacterium sp</name>
    <dbReference type="NCBI Taxonomy" id="201089"/>
    <lineage>
        <taxon>Bacteria</taxon>
        <taxon>Pseudomonadati</taxon>
        <taxon>Thermodesulfobacteriota</taxon>
        <taxon>Desulfobacteria</taxon>
        <taxon>Desulfobacterales</taxon>
        <taxon>Desulfobacteriaceae</taxon>
        <taxon>Desulfobacterium</taxon>
        <taxon>environmental samples</taxon>
    </lineage>
</organism>
<gene>
    <name evidence="1" type="ORF">N47_A09900</name>
</gene>
<reference evidence="1" key="1">
    <citation type="journal article" date="2011" name="Environ. Microbiol.">
        <title>Genomic insights into the metabolic potential of the polycyclic aromatic hydrocarbon degrading sulfate-reducing Deltaproteobacterium N47.</title>
        <authorList>
            <person name="Bergmann F."/>
            <person name="Selesi D."/>
            <person name="Weinmaier T."/>
            <person name="Tischler P."/>
            <person name="Rattei T."/>
            <person name="Meckenstock R.U."/>
        </authorList>
    </citation>
    <scope>NUCLEOTIDE SEQUENCE</scope>
</reference>